<reference evidence="1 2" key="1">
    <citation type="journal article" date="2018" name="IMA Fungus">
        <title>IMA Genome-F 9: Draft genome sequence of Annulohypoxylon stygium, Aspergillus mulundensis, Berkeleyomyces basicola (syn. Thielaviopsis basicola), Ceratocystis smalleyi, two Cercospora beticola strains, Coleophoma cylindrospora, Fusarium fracticaudum, Phialophora cf. hyalina, and Morchella septimelata.</title>
        <authorList>
            <person name="Wingfield B.D."/>
            <person name="Bills G.F."/>
            <person name="Dong Y."/>
            <person name="Huang W."/>
            <person name="Nel W.J."/>
            <person name="Swalarsk-Parry B.S."/>
            <person name="Vaghefi N."/>
            <person name="Wilken P.M."/>
            <person name="An Z."/>
            <person name="de Beer Z.W."/>
            <person name="De Vos L."/>
            <person name="Chen L."/>
            <person name="Duong T.A."/>
            <person name="Gao Y."/>
            <person name="Hammerbacher A."/>
            <person name="Kikkert J.R."/>
            <person name="Li Y."/>
            <person name="Li H."/>
            <person name="Li K."/>
            <person name="Li Q."/>
            <person name="Liu X."/>
            <person name="Ma X."/>
            <person name="Naidoo K."/>
            <person name="Pethybridge S.J."/>
            <person name="Sun J."/>
            <person name="Steenkamp E.T."/>
            <person name="van der Nest M.A."/>
            <person name="van Wyk S."/>
            <person name="Wingfield M.J."/>
            <person name="Xiong C."/>
            <person name="Yue Q."/>
            <person name="Zhang X."/>
        </authorList>
    </citation>
    <scope>NUCLEOTIDE SEQUENCE [LARGE SCALE GENOMIC DNA]</scope>
    <source>
        <strain evidence="1 2">BP6252</strain>
    </source>
</reference>
<dbReference type="Proteomes" id="UP000256645">
    <property type="component" value="Unassembled WGS sequence"/>
</dbReference>
<evidence type="ECO:0000313" key="1">
    <source>
        <dbReference type="EMBL" id="RDW58693.1"/>
    </source>
</evidence>
<name>A0A3D8QA25_9HELO</name>
<accession>A0A3D8QA25</accession>
<gene>
    <name evidence="1" type="ORF">BP6252_13169</name>
</gene>
<sequence length="191" mass="21025">MATMTADNTVRSSGECICFISALRASENLHQVLARIKTQPLDQILGPTRQAATVVQQYSTCSFCTDSSRFSLYAILLRQANECYSVLLQRESKADSNTSSQSQDKTIKIQIGAFEIDAPLDVAFQAVILGEIKNSTSAVSELEAILQPGGIKGAKEVWDRTTWTYQHSLVVALKTDLSTTRDETLKMAERL</sequence>
<evidence type="ECO:0000313" key="2">
    <source>
        <dbReference type="Proteomes" id="UP000256645"/>
    </source>
</evidence>
<keyword evidence="2" id="KW-1185">Reference proteome</keyword>
<dbReference type="OrthoDB" id="3489275at2759"/>
<comment type="caution">
    <text evidence="1">The sequence shown here is derived from an EMBL/GenBank/DDBJ whole genome shotgun (WGS) entry which is preliminary data.</text>
</comment>
<dbReference type="EMBL" id="PDLM01000017">
    <property type="protein sequence ID" value="RDW58693.1"/>
    <property type="molecule type" value="Genomic_DNA"/>
</dbReference>
<protein>
    <submittedName>
        <fullName evidence="1">Uncharacterized protein</fullName>
    </submittedName>
</protein>
<dbReference type="AlphaFoldDB" id="A0A3D8QA25"/>
<organism evidence="1 2">
    <name type="scientific">Coleophoma cylindrospora</name>
    <dbReference type="NCBI Taxonomy" id="1849047"/>
    <lineage>
        <taxon>Eukaryota</taxon>
        <taxon>Fungi</taxon>
        <taxon>Dikarya</taxon>
        <taxon>Ascomycota</taxon>
        <taxon>Pezizomycotina</taxon>
        <taxon>Leotiomycetes</taxon>
        <taxon>Helotiales</taxon>
        <taxon>Dermateaceae</taxon>
        <taxon>Coleophoma</taxon>
    </lineage>
</organism>
<proteinExistence type="predicted"/>